<dbReference type="Proteomes" id="UP000309488">
    <property type="component" value="Unassembled WGS sequence"/>
</dbReference>
<organism evidence="5 6">
    <name type="scientific">Pedobacter polaris</name>
    <dbReference type="NCBI Taxonomy" id="2571273"/>
    <lineage>
        <taxon>Bacteria</taxon>
        <taxon>Pseudomonadati</taxon>
        <taxon>Bacteroidota</taxon>
        <taxon>Sphingobacteriia</taxon>
        <taxon>Sphingobacteriales</taxon>
        <taxon>Sphingobacteriaceae</taxon>
        <taxon>Pedobacter</taxon>
    </lineage>
</organism>
<dbReference type="RefSeq" id="WP_136841482.1">
    <property type="nucleotide sequence ID" value="NZ_SWBR01000003.1"/>
</dbReference>
<evidence type="ECO:0000259" key="3">
    <source>
        <dbReference type="Pfam" id="PF16335"/>
    </source>
</evidence>
<comment type="caution">
    <text evidence="5">The sequence shown here is derived from an EMBL/GenBank/DDBJ whole genome shotgun (WGS) entry which is preliminary data.</text>
</comment>
<dbReference type="InterPro" id="IPR008928">
    <property type="entry name" value="6-hairpin_glycosidase_sf"/>
</dbReference>
<sequence>MKKSYLVAILCLLFALNLKAQDKAPAYPLITHDTYFSVWSFDNQLNESSTKHWTGRDQGLVGILKVDNEFYKFLGEESKSYKVLLPNATQAAYETNYSFSQPEANWKAITFDDSKWQKGPAPFGDEKDANTKWTTNDLYYRRTFTINDLTLAKKYLSLSHDDNVIVYLNGKTIYQKEGWVHEFINIPIADGILKKGENILAIHVKNTAGGRHLDAGIVEDIATGTKVLQAKQTKVTVNATTTKYAFTCGKVNLEVSFTSPLLLNDIKLTARPISYISYAVKSNDAKSHKVDLYFSASSNIAVNKNNQPVSAWKSSAKGLSILKAGTVEQPILQKKGDDIRIDWGYMYVAVPEKFKATQYISGAFESASAFINQKYPKENEKLNEQQLNLNSVIPFGTIGSTSIEKYMMLGYDDLKSVEYFGEQLLPIWKKSGSQNFEDQLANASATYPIIKTKCIAFDAKLYKDAFKAGGKEYADLCKLAYRQSVSAHKIVYAPNGDILFLSKENFSNGSINTVDVTYPSAPQFLIYSPELLKGMLNGIFYYSESGRWKKPFPAHDLGTYPLANGQTYGEDMPVEEAGNMIILTAAIAKAEGNANYALKHWDVLKIWSEYLLKEGFDPANQLCTDDFAGHLARNSNLSVKAIVALGAYAQMANQLGKTEEAKKVRDAALAMVQKWMQLADDGNHYALTFNDKNTWSQKYNLVWDKLLKLNLFPTEVYKKEISYYLTKQNAFGLPLDSRKSYTKSDWIMWTATLTDNQADFQKFIKPIYRFATETESKVPLSDWHETTNGKMVGFQARSVVGGYFIKLLADQWNFKNKPMEK</sequence>
<feature type="domain" description="DUF4964" evidence="2">
    <location>
        <begin position="19"/>
        <end position="79"/>
    </location>
</feature>
<evidence type="ECO:0000313" key="6">
    <source>
        <dbReference type="Proteomes" id="UP000309488"/>
    </source>
</evidence>
<accession>A0A4U1CL95</accession>
<dbReference type="PANTHER" id="PTHR31987">
    <property type="entry name" value="GLUTAMINASE A-RELATED"/>
    <property type="match status" value="1"/>
</dbReference>
<protein>
    <submittedName>
        <fullName evidence="5">DUF4965 domain-containing protein</fullName>
    </submittedName>
</protein>
<name>A0A4U1CL95_9SPHI</name>
<evidence type="ECO:0000259" key="4">
    <source>
        <dbReference type="Pfam" id="PF17168"/>
    </source>
</evidence>
<dbReference type="SUPFAM" id="SSF48208">
    <property type="entry name" value="Six-hairpin glycosidases"/>
    <property type="match status" value="1"/>
</dbReference>
<gene>
    <name evidence="5" type="ORF">FA048_12485</name>
</gene>
<feature type="signal peptide" evidence="1">
    <location>
        <begin position="1"/>
        <end position="20"/>
    </location>
</feature>
<evidence type="ECO:0000256" key="1">
    <source>
        <dbReference type="SAM" id="SignalP"/>
    </source>
</evidence>
<dbReference type="InterPro" id="IPR008979">
    <property type="entry name" value="Galactose-bd-like_sf"/>
</dbReference>
<feature type="chain" id="PRO_5020787510" evidence="1">
    <location>
        <begin position="21"/>
        <end position="821"/>
    </location>
</feature>
<dbReference type="AlphaFoldDB" id="A0A4U1CL95"/>
<evidence type="ECO:0000259" key="2">
    <source>
        <dbReference type="Pfam" id="PF16334"/>
    </source>
</evidence>
<reference evidence="5 6" key="1">
    <citation type="submission" date="2019-04" db="EMBL/GenBank/DDBJ databases">
        <title>Pedobacter sp. RP-3-22 sp. nov., isolated from Arctic soil.</title>
        <authorList>
            <person name="Dahal R.H."/>
            <person name="Kim D.-U."/>
        </authorList>
    </citation>
    <scope>NUCLEOTIDE SEQUENCE [LARGE SCALE GENOMIC DNA]</scope>
    <source>
        <strain evidence="5 6">RP-3-22</strain>
    </source>
</reference>
<dbReference type="GO" id="GO:0005975">
    <property type="term" value="P:carbohydrate metabolic process"/>
    <property type="evidence" value="ECO:0007669"/>
    <property type="project" value="InterPro"/>
</dbReference>
<dbReference type="Pfam" id="PF16334">
    <property type="entry name" value="DUF4964"/>
    <property type="match status" value="1"/>
</dbReference>
<dbReference type="Pfam" id="PF17168">
    <property type="entry name" value="DUF5127"/>
    <property type="match status" value="1"/>
</dbReference>
<dbReference type="Pfam" id="PF16335">
    <property type="entry name" value="GtaA_6_Hairpin"/>
    <property type="match status" value="1"/>
</dbReference>
<keyword evidence="6" id="KW-1185">Reference proteome</keyword>
<dbReference type="Gene3D" id="2.60.120.260">
    <property type="entry name" value="Galactose-binding domain-like"/>
    <property type="match status" value="1"/>
</dbReference>
<dbReference type="InterPro" id="IPR032515">
    <property type="entry name" value="DUF4964"/>
</dbReference>
<dbReference type="PANTHER" id="PTHR31987:SF1">
    <property type="entry name" value="GLUTAMINASE A"/>
    <property type="match status" value="1"/>
</dbReference>
<dbReference type="InterPro" id="IPR052743">
    <property type="entry name" value="Glutaminase_GtaA"/>
</dbReference>
<proteinExistence type="predicted"/>
<feature type="domain" description="Glutaminase A central" evidence="3">
    <location>
        <begin position="470"/>
        <end position="807"/>
    </location>
</feature>
<dbReference type="SUPFAM" id="SSF49785">
    <property type="entry name" value="Galactose-binding domain-like"/>
    <property type="match status" value="1"/>
</dbReference>
<dbReference type="EMBL" id="SWBR01000003">
    <property type="protein sequence ID" value="TKC07976.1"/>
    <property type="molecule type" value="Genomic_DNA"/>
</dbReference>
<feature type="domain" description="Glutaminase A N-terminal" evidence="4">
    <location>
        <begin position="240"/>
        <end position="464"/>
    </location>
</feature>
<dbReference type="InterPro" id="IPR032514">
    <property type="entry name" value="GtaA_central"/>
</dbReference>
<keyword evidence="1" id="KW-0732">Signal</keyword>
<dbReference type="OrthoDB" id="175993at2"/>
<dbReference type="InterPro" id="IPR033433">
    <property type="entry name" value="GtaA_N"/>
</dbReference>
<evidence type="ECO:0000313" key="5">
    <source>
        <dbReference type="EMBL" id="TKC07976.1"/>
    </source>
</evidence>